<dbReference type="GeneID" id="93169115"/>
<dbReference type="AlphaFoldDB" id="A0A132F2F1"/>
<dbReference type="EMBL" id="LPJX01000031">
    <property type="protein sequence ID" value="KWF66631.1"/>
    <property type="molecule type" value="Genomic_DNA"/>
</dbReference>
<dbReference type="Proteomes" id="UP000061512">
    <property type="component" value="Unassembled WGS sequence"/>
</dbReference>
<reference evidence="1 3" key="1">
    <citation type="submission" date="2015-11" db="EMBL/GenBank/DDBJ databases">
        <title>Expanding the genomic diversity of Burkholderia species for the development of highly accurate diagnostics.</title>
        <authorList>
            <person name="Sahl J."/>
            <person name="Keim P."/>
            <person name="Wagner D."/>
        </authorList>
    </citation>
    <scope>NUCLEOTIDE SEQUENCE [LARGE SCALE GENOMIC DNA]</scope>
    <source>
        <strain evidence="1 3">MSMB574WGS</strain>
    </source>
</reference>
<evidence type="ECO:0000313" key="4">
    <source>
        <dbReference type="Proteomes" id="UP000494162"/>
    </source>
</evidence>
<proteinExistence type="predicted"/>
<gene>
    <name evidence="2" type="ORF">BPS26883_02089</name>
    <name evidence="1" type="ORF">WT57_17125</name>
</gene>
<sequence length="168" mass="18635">MIPETLYNCNTFVDGRSYAGRATSMTPPKLKLKTDDFRAGGMDATVKVDQGMEALEASFAMATMEYDVLKFFGLVDQGAFNGVFRAVFKDRSGNSKSVVVYLRGMLYEVDPGEWKPGDKVDAKFNVSCDYYKLEIDGAIVHEIDIFACKRVINGVDQLADVRKKLGMA</sequence>
<evidence type="ECO:0000313" key="1">
    <source>
        <dbReference type="EMBL" id="KWF66631.1"/>
    </source>
</evidence>
<dbReference type="InterPro" id="IPR006498">
    <property type="entry name" value="Tail_tube"/>
</dbReference>
<dbReference type="RefSeq" id="WP_060298867.1">
    <property type="nucleotide sequence ID" value="NZ_CABVPP010000011.1"/>
</dbReference>
<reference evidence="2 4" key="2">
    <citation type="submission" date="2019-09" db="EMBL/GenBank/DDBJ databases">
        <authorList>
            <person name="Depoorter E."/>
        </authorList>
    </citation>
    <scope>NUCLEOTIDE SEQUENCE [LARGE SCALE GENOMIC DNA]</scope>
    <source>
        <strain evidence="2">LMG 26883</strain>
    </source>
</reference>
<organism evidence="1 3">
    <name type="scientific">Burkholderia pseudomultivorans</name>
    <dbReference type="NCBI Taxonomy" id="1207504"/>
    <lineage>
        <taxon>Bacteria</taxon>
        <taxon>Pseudomonadati</taxon>
        <taxon>Pseudomonadota</taxon>
        <taxon>Betaproteobacteria</taxon>
        <taxon>Burkholderiales</taxon>
        <taxon>Burkholderiaceae</taxon>
        <taxon>Burkholderia</taxon>
        <taxon>Burkholderia cepacia complex</taxon>
    </lineage>
</organism>
<dbReference type="EMBL" id="CABVPP010000011">
    <property type="protein sequence ID" value="VWB45566.1"/>
    <property type="molecule type" value="Genomic_DNA"/>
</dbReference>
<dbReference type="Pfam" id="PF04985">
    <property type="entry name" value="Phage_tube"/>
    <property type="match status" value="1"/>
</dbReference>
<evidence type="ECO:0000313" key="3">
    <source>
        <dbReference type="Proteomes" id="UP000061512"/>
    </source>
</evidence>
<name>A0A132F2F1_9BURK</name>
<dbReference type="Proteomes" id="UP000494162">
    <property type="component" value="Unassembled WGS sequence"/>
</dbReference>
<protein>
    <submittedName>
        <fullName evidence="2">Phage major tail tube protein</fullName>
    </submittedName>
    <submittedName>
        <fullName evidence="1">Phage tail protein</fullName>
    </submittedName>
</protein>
<dbReference type="NCBIfam" id="TIGR01611">
    <property type="entry name" value="tail_tube"/>
    <property type="match status" value="1"/>
</dbReference>
<evidence type="ECO:0000313" key="2">
    <source>
        <dbReference type="EMBL" id="VWB45566.1"/>
    </source>
</evidence>
<accession>A0A132F2F1</accession>